<comment type="similarity">
    <text evidence="4">Belongs to the N(4)/N(6)-methyltransferase family.</text>
</comment>
<dbReference type="GO" id="GO:0032259">
    <property type="term" value="P:methylation"/>
    <property type="evidence" value="ECO:0007669"/>
    <property type="project" value="UniProtKB-KW"/>
</dbReference>
<sequence length="312" mass="35908">MDLETVNLYAKASIIVNEESLEYLKSMPDESVDLVVSSPPYNVGKEYEDKATIEEYLSFQKQIIFEIYRILKPAGNVAWEVGNYIDKKEVFPLDILFYPIFKDIGFKLRNRIIWRFGHGLHAKLRFSGRYETILWFSKSDEYTFNLDPVRIPSKYPGKRHYKGNKKGELSGNPSGKNPEDVWDIILKDWEEEVWNIVNVKSNHVEKTDHPAQFPIELVDRLVMALSNPGDTILDPFGGSGSTLISAVKNGRRGISIDLSEKYTLIAQDRLSRLCEGTLEMRPITKPVYKPRKDSVAKIPEEWKGKGVYRNEN</sequence>
<dbReference type="PANTHER" id="PTHR13370">
    <property type="entry name" value="RNA METHYLASE-RELATED"/>
    <property type="match status" value="1"/>
</dbReference>
<protein>
    <recommendedName>
        <fullName evidence="4">Methyltransferase</fullName>
        <ecNumber evidence="4">2.1.1.-</ecNumber>
    </recommendedName>
</protein>
<gene>
    <name evidence="6" type="ORF">GCM10011573_27410</name>
</gene>
<name>A0ABQ1PFN1_9ENTE</name>
<dbReference type="PANTHER" id="PTHR13370:SF3">
    <property type="entry name" value="TRNA (GUANINE(10)-N2)-METHYLTRANSFERASE HOMOLOG"/>
    <property type="match status" value="1"/>
</dbReference>
<accession>A0ABQ1PFN1</accession>
<evidence type="ECO:0000313" key="6">
    <source>
        <dbReference type="EMBL" id="GGC96302.1"/>
    </source>
</evidence>
<comment type="caution">
    <text evidence="6">The sequence shown here is derived from an EMBL/GenBank/DDBJ whole genome shotgun (WGS) entry which is preliminary data.</text>
</comment>
<dbReference type="RefSeq" id="WP_227011144.1">
    <property type="nucleotide sequence ID" value="NZ_BMKI01000006.1"/>
</dbReference>
<dbReference type="Pfam" id="PF01555">
    <property type="entry name" value="N6_N4_Mtase"/>
    <property type="match status" value="1"/>
</dbReference>
<dbReference type="InterPro" id="IPR029063">
    <property type="entry name" value="SAM-dependent_MTases_sf"/>
</dbReference>
<evidence type="ECO:0000256" key="4">
    <source>
        <dbReference type="RuleBase" id="RU362026"/>
    </source>
</evidence>
<reference evidence="7" key="1">
    <citation type="journal article" date="2019" name="Int. J. Syst. Evol. Microbiol.">
        <title>The Global Catalogue of Microorganisms (GCM) 10K type strain sequencing project: providing services to taxonomists for standard genome sequencing and annotation.</title>
        <authorList>
            <consortium name="The Broad Institute Genomics Platform"/>
            <consortium name="The Broad Institute Genome Sequencing Center for Infectious Disease"/>
            <person name="Wu L."/>
            <person name="Ma J."/>
        </authorList>
    </citation>
    <scope>NUCLEOTIDE SEQUENCE [LARGE SCALE GENOMIC DNA]</scope>
    <source>
        <strain evidence="7">CGMCC 1.15942</strain>
    </source>
</reference>
<dbReference type="InterPro" id="IPR002941">
    <property type="entry name" value="DNA_methylase_N4/N6"/>
</dbReference>
<dbReference type="EC" id="2.1.1.-" evidence="4"/>
<proteinExistence type="inferred from homology"/>
<dbReference type="PRINTS" id="PR00508">
    <property type="entry name" value="S21N4MTFRASE"/>
</dbReference>
<dbReference type="Gene3D" id="3.40.50.150">
    <property type="entry name" value="Vaccinia Virus protein VP39"/>
    <property type="match status" value="1"/>
</dbReference>
<keyword evidence="1 6" id="KW-0489">Methyltransferase</keyword>
<organism evidence="6 7">
    <name type="scientific">Enterococcus wangshanyuanii</name>
    <dbReference type="NCBI Taxonomy" id="2005703"/>
    <lineage>
        <taxon>Bacteria</taxon>
        <taxon>Bacillati</taxon>
        <taxon>Bacillota</taxon>
        <taxon>Bacilli</taxon>
        <taxon>Lactobacillales</taxon>
        <taxon>Enterococcaceae</taxon>
        <taxon>Enterococcus</taxon>
    </lineage>
</organism>
<dbReference type="InterPro" id="IPR001091">
    <property type="entry name" value="RM_Methyltransferase"/>
</dbReference>
<feature type="domain" description="DNA methylase N-4/N-6" evidence="5">
    <location>
        <begin position="32"/>
        <end position="267"/>
    </location>
</feature>
<evidence type="ECO:0000256" key="2">
    <source>
        <dbReference type="ARBA" id="ARBA00022679"/>
    </source>
</evidence>
<evidence type="ECO:0000259" key="5">
    <source>
        <dbReference type="Pfam" id="PF01555"/>
    </source>
</evidence>
<evidence type="ECO:0000256" key="1">
    <source>
        <dbReference type="ARBA" id="ARBA00022603"/>
    </source>
</evidence>
<dbReference type="EMBL" id="BMKI01000006">
    <property type="protein sequence ID" value="GGC96302.1"/>
    <property type="molecule type" value="Genomic_DNA"/>
</dbReference>
<dbReference type="SUPFAM" id="SSF53335">
    <property type="entry name" value="S-adenosyl-L-methionine-dependent methyltransferases"/>
    <property type="match status" value="1"/>
</dbReference>
<evidence type="ECO:0000256" key="3">
    <source>
        <dbReference type="ARBA" id="ARBA00022747"/>
    </source>
</evidence>
<dbReference type="Proteomes" id="UP000630615">
    <property type="component" value="Unassembled WGS sequence"/>
</dbReference>
<keyword evidence="7" id="KW-1185">Reference proteome</keyword>
<keyword evidence="2" id="KW-0808">Transferase</keyword>
<evidence type="ECO:0000313" key="7">
    <source>
        <dbReference type="Proteomes" id="UP000630615"/>
    </source>
</evidence>
<dbReference type="GO" id="GO:0008168">
    <property type="term" value="F:methyltransferase activity"/>
    <property type="evidence" value="ECO:0007669"/>
    <property type="project" value="UniProtKB-KW"/>
</dbReference>
<keyword evidence="3" id="KW-0680">Restriction system</keyword>